<feature type="compositionally biased region" description="Low complexity" evidence="1">
    <location>
        <begin position="280"/>
        <end position="304"/>
    </location>
</feature>
<evidence type="ECO:0000313" key="4">
    <source>
        <dbReference type="EMBL" id="KVE27528.1"/>
    </source>
</evidence>
<dbReference type="OrthoDB" id="7315676at2"/>
<keyword evidence="2" id="KW-1133">Transmembrane helix</keyword>
<dbReference type="AlphaFoldDB" id="A0A103E3A5"/>
<reference evidence="4 5" key="1">
    <citation type="submission" date="2015-11" db="EMBL/GenBank/DDBJ databases">
        <title>Expanding the genomic diversity of Burkholderia species for the development of highly accurate diagnostics.</title>
        <authorList>
            <person name="Sahl J."/>
            <person name="Keim P."/>
            <person name="Wagner D."/>
        </authorList>
    </citation>
    <scope>NUCLEOTIDE SEQUENCE [LARGE SCALE GENOMIC DNA]</scope>
    <source>
        <strain evidence="4 5">TSV85</strain>
    </source>
</reference>
<keyword evidence="2" id="KW-0812">Transmembrane</keyword>
<proteinExistence type="predicted"/>
<feature type="signal peptide" evidence="3">
    <location>
        <begin position="1"/>
        <end position="33"/>
    </location>
</feature>
<organism evidence="4 5">
    <name type="scientific">Burkholderia singularis</name>
    <dbReference type="NCBI Taxonomy" id="1503053"/>
    <lineage>
        <taxon>Bacteria</taxon>
        <taxon>Pseudomonadati</taxon>
        <taxon>Pseudomonadota</taxon>
        <taxon>Betaproteobacteria</taxon>
        <taxon>Burkholderiales</taxon>
        <taxon>Burkholderiaceae</taxon>
        <taxon>Burkholderia</taxon>
        <taxon>pseudomallei group</taxon>
    </lineage>
</organism>
<dbReference type="EMBL" id="LOWA01000028">
    <property type="protein sequence ID" value="KVE27528.1"/>
    <property type="molecule type" value="Genomic_DNA"/>
</dbReference>
<comment type="caution">
    <text evidence="4">The sequence shown here is derived from an EMBL/GenBank/DDBJ whole genome shotgun (WGS) entry which is preliminary data.</text>
</comment>
<gene>
    <name evidence="4" type="ORF">WS67_11390</name>
</gene>
<dbReference type="UniPathway" id="UPA00694"/>
<feature type="chain" id="PRO_5040977209" evidence="3">
    <location>
        <begin position="34"/>
        <end position="804"/>
    </location>
</feature>
<name>A0A103E3A5_9BURK</name>
<protein>
    <submittedName>
        <fullName evidence="4">Uncharacterized protein</fullName>
    </submittedName>
</protein>
<dbReference type="Proteomes" id="UP000062788">
    <property type="component" value="Unassembled WGS sequence"/>
</dbReference>
<keyword evidence="2" id="KW-0472">Membrane</keyword>
<accession>A0A103E3A5</accession>
<evidence type="ECO:0000256" key="3">
    <source>
        <dbReference type="SAM" id="SignalP"/>
    </source>
</evidence>
<sequence length="804" mass="82279">MTCPLPLRRRARLHFLAIAAPAALLAHAPLAFATPGGIADALARLGEHRAVTRSVSLDALGMHEPLVLPAPDTRHELYLPVPAGVPLDAATLQLDGAYLHADGGRTTMLVSLDGAPVLARGFTLTQGDAATSIGVDGTARPGGFVRVGLQWSSVINERLCTDQTAIGNVLRIAPSTRLTYRFDPAAITDVRTAWSALPVAPVVAIAAPRVAPAAFDAAWRIGTLAEREGRRPVVRAWPAVGDTVDLTGMDVPAALRAVPAFAALAAGGTGGSKSSGGSGLPASAAAGRPGALNGPNAGPNAAAVADASSAAGQADASASNARQSPAASAAGATRGGVKLADAAQLGALLALAPRAAFAPDVIVADDTLRRATRDALNALRTQVAAASPPSAAAFDAWRERTFGPIERPLAAGEVRIAHLAGQTAIVVGDNAGVAALARAWRPIGVAQRYVAHRLDDTPYAHAERISLAALGGEPRTLDVLGRAMWEASFELAALAGDGKLPDQVVLDVAAAPTPRAEGEIASIYLNGVLIASQLLTQNGKPERIAAHIPRYALAPTNALRVVFQRRLDGGCEARSQGYPVAVLPTSHVTLANAHPDDDFTGLLARFSHAAEVIVPAAYLDDAPASLARLARLASIAGLAPTRATLSVAANGTAAAPSGPFLAADVVLPHETSRAALSKNRLTLTDPAGRVYADVSDLRHLAVIQVAQSGSTPGIVYRSLDAAPPQLPAALRLSRGDVALVSSNGVASLFDSRHPGEPVSDRDTGVRRAARGLPWRIAAGAVAALAVLLAAAAIARRRHRNRSGA</sequence>
<evidence type="ECO:0000256" key="1">
    <source>
        <dbReference type="SAM" id="MobiDB-lite"/>
    </source>
</evidence>
<feature type="region of interest" description="Disordered" evidence="1">
    <location>
        <begin position="271"/>
        <end position="304"/>
    </location>
</feature>
<keyword evidence="5" id="KW-1185">Reference proteome</keyword>
<dbReference type="RefSeq" id="WP_059516355.1">
    <property type="nucleotide sequence ID" value="NZ_LOWA01000028.1"/>
</dbReference>
<feature type="transmembrane region" description="Helical" evidence="2">
    <location>
        <begin position="772"/>
        <end position="794"/>
    </location>
</feature>
<keyword evidence="3" id="KW-0732">Signal</keyword>
<evidence type="ECO:0000256" key="2">
    <source>
        <dbReference type="SAM" id="Phobius"/>
    </source>
</evidence>
<evidence type="ECO:0000313" key="5">
    <source>
        <dbReference type="Proteomes" id="UP000062788"/>
    </source>
</evidence>